<feature type="domain" description="Carbohydrate kinase PfkB" evidence="6">
    <location>
        <begin position="30"/>
        <end position="261"/>
    </location>
</feature>
<name>K1T9N3_9ZZZZ</name>
<evidence type="ECO:0000256" key="4">
    <source>
        <dbReference type="ARBA" id="ARBA00022777"/>
    </source>
</evidence>
<sequence length="405" mass="46278">MRIISIGDLVTDFYYKNGKLVGVNGGMTSHNIIANIAKLGLETSVCGVCGDDMAGTIAINSLKEVGTNIDNVKVIEDINTRCFHVSYQELNYKLEFTSKKRCPVCNIKKWYEESKIEPNDILKQINKDDVLIFDNLNNKNQIIIDNCNNRKMLDLGQYFELEDYNDNDILDKIKNKFDIINLNERVEKYLKNRFSIKSLGEIYNILHPKMIIVTRGKKGSDFVFDNNKVNKELSNPEVEVDPTGAGDAFFSMFISEYIKNNYIIDYKFIDSTFEKATKLTKKVVKKFGARGHIQNLYKIKKVKDACTCSNFDISLRKQIKRCNININNLETRIINAINSSAYDKLAKIDFESLNNSVFVGTGGSFAGAKFSSKLINYLYGINTTVLYPRNLYYRNNNSVDSVFLF</sequence>
<reference evidence="7" key="1">
    <citation type="journal article" date="2013" name="Environ. Microbiol.">
        <title>Microbiota from the distal guts of lean and obese adolescents exhibit partial functional redundancy besides clear differences in community structure.</title>
        <authorList>
            <person name="Ferrer M."/>
            <person name="Ruiz A."/>
            <person name="Lanza F."/>
            <person name="Haange S.B."/>
            <person name="Oberbach A."/>
            <person name="Till H."/>
            <person name="Bargiela R."/>
            <person name="Campoy C."/>
            <person name="Segura M.T."/>
            <person name="Richter M."/>
            <person name="von Bergen M."/>
            <person name="Seifert J."/>
            <person name="Suarez A."/>
        </authorList>
    </citation>
    <scope>NUCLEOTIDE SEQUENCE</scope>
</reference>
<evidence type="ECO:0000256" key="2">
    <source>
        <dbReference type="ARBA" id="ARBA00022679"/>
    </source>
</evidence>
<dbReference type="EMBL" id="AJWZ01002821">
    <property type="protein sequence ID" value="EKC69897.1"/>
    <property type="molecule type" value="Genomic_DNA"/>
</dbReference>
<dbReference type="GO" id="GO:0005524">
    <property type="term" value="F:ATP binding"/>
    <property type="evidence" value="ECO:0007669"/>
    <property type="project" value="UniProtKB-KW"/>
</dbReference>
<evidence type="ECO:0000313" key="7">
    <source>
        <dbReference type="EMBL" id="EKC69897.1"/>
    </source>
</evidence>
<gene>
    <name evidence="7" type="ORF">OBE_04153</name>
</gene>
<keyword evidence="2" id="KW-0808">Transferase</keyword>
<keyword evidence="3" id="KW-0547">Nucleotide-binding</keyword>
<dbReference type="PANTHER" id="PTHR43085">
    <property type="entry name" value="HEXOKINASE FAMILY MEMBER"/>
    <property type="match status" value="1"/>
</dbReference>
<dbReference type="PANTHER" id="PTHR43085:SF1">
    <property type="entry name" value="PSEUDOURIDINE KINASE-RELATED"/>
    <property type="match status" value="1"/>
</dbReference>
<organism evidence="7">
    <name type="scientific">human gut metagenome</name>
    <dbReference type="NCBI Taxonomy" id="408170"/>
    <lineage>
        <taxon>unclassified sequences</taxon>
        <taxon>metagenomes</taxon>
        <taxon>organismal metagenomes</taxon>
    </lineage>
</organism>
<evidence type="ECO:0000256" key="5">
    <source>
        <dbReference type="ARBA" id="ARBA00022840"/>
    </source>
</evidence>
<dbReference type="AlphaFoldDB" id="K1T9N3"/>
<evidence type="ECO:0000259" key="6">
    <source>
        <dbReference type="Pfam" id="PF00294"/>
    </source>
</evidence>
<proteinExistence type="inferred from homology"/>
<protein>
    <submittedName>
        <fullName evidence="7">Carbohydrate kinase, PfkB family protein</fullName>
    </submittedName>
</protein>
<dbReference type="InterPro" id="IPR029056">
    <property type="entry name" value="Ribokinase-like"/>
</dbReference>
<dbReference type="Pfam" id="PF00294">
    <property type="entry name" value="PfkB"/>
    <property type="match status" value="1"/>
</dbReference>
<dbReference type="Gene3D" id="3.40.1190.20">
    <property type="match status" value="1"/>
</dbReference>
<comment type="caution">
    <text evidence="7">The sequence shown here is derived from an EMBL/GenBank/DDBJ whole genome shotgun (WGS) entry which is preliminary data.</text>
</comment>
<dbReference type="InterPro" id="IPR050306">
    <property type="entry name" value="PfkB_Carbo_kinase"/>
</dbReference>
<dbReference type="InterPro" id="IPR011611">
    <property type="entry name" value="PfkB_dom"/>
</dbReference>
<comment type="similarity">
    <text evidence="1">Belongs to the carbohydrate kinase PfkB family.</text>
</comment>
<accession>K1T9N3</accession>
<feature type="non-terminal residue" evidence="7">
    <location>
        <position position="405"/>
    </location>
</feature>
<keyword evidence="5" id="KW-0067">ATP-binding</keyword>
<dbReference type="SUPFAM" id="SSF53613">
    <property type="entry name" value="Ribokinase-like"/>
    <property type="match status" value="1"/>
</dbReference>
<evidence type="ECO:0000256" key="1">
    <source>
        <dbReference type="ARBA" id="ARBA00010688"/>
    </source>
</evidence>
<evidence type="ECO:0000256" key="3">
    <source>
        <dbReference type="ARBA" id="ARBA00022741"/>
    </source>
</evidence>
<dbReference type="GO" id="GO:0016301">
    <property type="term" value="F:kinase activity"/>
    <property type="evidence" value="ECO:0007669"/>
    <property type="project" value="UniProtKB-KW"/>
</dbReference>
<keyword evidence="4 7" id="KW-0418">Kinase</keyword>